<dbReference type="GO" id="GO:0006508">
    <property type="term" value="P:proteolysis"/>
    <property type="evidence" value="ECO:0007669"/>
    <property type="project" value="UniProtKB-KW"/>
</dbReference>
<keyword evidence="4" id="KW-0378">Hydrolase</keyword>
<sequence>MLTIAFVTSALALISAASPSPLQGRGVRIALQKRDGLSSVAEIIDISTLLAALDRTNSKFANGLAAYEANTGEAHPLTIPSNLDGFGDNGDDSTLKRRAATAKGTEPLTDDNSGELWQGALTVGTPAKTFTVQFDTGSSDLFVPGPSCTSSNCQGHAKYSPSSSSTSADAGKTFNLQYGSGSVQGDQYNDTVSISGLTATKQRLGAASAYSSSFAPKNFPADGLMGMAYQSISEYNSPPVFQSLVAQKQISTPVFSFKLSSSGAELLLGGADSNLYTGGFTYVPVTTQGYWQVKLDAVSVNSSTPVKNVQSVIDTGTTLIVANASQVKQFYATIPGSKDASSTVAPGYYTFPCSSTQHVSLTFSGKNFTINPSLFNLGRVSSNSSDCVGAVVGSSSLSFWVVGDTFLQNVYSTFDLGNNRVGFATLK</sequence>
<gene>
    <name evidence="9" type="ORF">PHACADRAFT_213911</name>
</gene>
<keyword evidence="10" id="KW-1185">Reference proteome</keyword>
<name>K5VG30_PHACS</name>
<feature type="active site" evidence="5">
    <location>
        <position position="314"/>
    </location>
</feature>
<evidence type="ECO:0000256" key="6">
    <source>
        <dbReference type="PIRSR" id="PIRSR601461-2"/>
    </source>
</evidence>
<feature type="signal peptide" evidence="7">
    <location>
        <begin position="1"/>
        <end position="16"/>
    </location>
</feature>
<feature type="active site" evidence="5">
    <location>
        <position position="135"/>
    </location>
</feature>
<dbReference type="EMBL" id="JH930479">
    <property type="protein sequence ID" value="EKM50158.1"/>
    <property type="molecule type" value="Genomic_DNA"/>
</dbReference>
<evidence type="ECO:0000256" key="5">
    <source>
        <dbReference type="PIRSR" id="PIRSR601461-1"/>
    </source>
</evidence>
<dbReference type="GO" id="GO:0004190">
    <property type="term" value="F:aspartic-type endopeptidase activity"/>
    <property type="evidence" value="ECO:0007669"/>
    <property type="project" value="UniProtKB-KW"/>
</dbReference>
<evidence type="ECO:0000259" key="8">
    <source>
        <dbReference type="PROSITE" id="PS51767"/>
    </source>
</evidence>
<dbReference type="OrthoDB" id="15189at2759"/>
<dbReference type="PROSITE" id="PS51767">
    <property type="entry name" value="PEPTIDASE_A1"/>
    <property type="match status" value="1"/>
</dbReference>
<dbReference type="SUPFAM" id="SSF50630">
    <property type="entry name" value="Acid proteases"/>
    <property type="match status" value="1"/>
</dbReference>
<dbReference type="PANTHER" id="PTHR47966">
    <property type="entry name" value="BETA-SITE APP-CLEAVING ENZYME, ISOFORM A-RELATED"/>
    <property type="match status" value="1"/>
</dbReference>
<dbReference type="GeneID" id="18913436"/>
<evidence type="ECO:0000256" key="2">
    <source>
        <dbReference type="ARBA" id="ARBA00022670"/>
    </source>
</evidence>
<dbReference type="FunFam" id="2.40.70.10:FF:000115">
    <property type="entry name" value="Lysosomal aspartic protease"/>
    <property type="match status" value="1"/>
</dbReference>
<evidence type="ECO:0000256" key="4">
    <source>
        <dbReference type="ARBA" id="ARBA00022801"/>
    </source>
</evidence>
<accession>K5VG30</accession>
<dbReference type="PANTHER" id="PTHR47966:SF57">
    <property type="entry name" value="PEPTIDASE A1 DOMAIN-CONTAINING PROTEIN"/>
    <property type="match status" value="1"/>
</dbReference>
<keyword evidence="7" id="KW-0732">Signal</keyword>
<dbReference type="KEGG" id="pco:PHACADRAFT_213911"/>
<feature type="chain" id="PRO_5003888188" description="Peptidase A1 domain-containing protein" evidence="7">
    <location>
        <begin position="17"/>
        <end position="427"/>
    </location>
</feature>
<feature type="domain" description="Peptidase A1" evidence="8">
    <location>
        <begin position="117"/>
        <end position="424"/>
    </location>
</feature>
<dbReference type="InParanoid" id="K5VG30"/>
<dbReference type="InterPro" id="IPR021109">
    <property type="entry name" value="Peptidase_aspartic_dom_sf"/>
</dbReference>
<feature type="disulfide bond" evidence="6">
    <location>
        <begin position="148"/>
        <end position="153"/>
    </location>
</feature>
<dbReference type="PRINTS" id="PR00792">
    <property type="entry name" value="PEPSIN"/>
</dbReference>
<keyword evidence="3" id="KW-0064">Aspartyl protease</keyword>
<keyword evidence="6" id="KW-1015">Disulfide bond</keyword>
<proteinExistence type="inferred from homology"/>
<evidence type="ECO:0000256" key="3">
    <source>
        <dbReference type="ARBA" id="ARBA00022750"/>
    </source>
</evidence>
<evidence type="ECO:0000256" key="1">
    <source>
        <dbReference type="ARBA" id="ARBA00007447"/>
    </source>
</evidence>
<dbReference type="CDD" id="cd05471">
    <property type="entry name" value="pepsin_like"/>
    <property type="match status" value="1"/>
</dbReference>
<dbReference type="InterPro" id="IPR001461">
    <property type="entry name" value="Aspartic_peptidase_A1"/>
</dbReference>
<dbReference type="InterPro" id="IPR034164">
    <property type="entry name" value="Pepsin-like_dom"/>
</dbReference>
<dbReference type="FunCoup" id="K5VG30">
    <property type="interactions" value="62"/>
</dbReference>
<dbReference type="Pfam" id="PF00026">
    <property type="entry name" value="Asp"/>
    <property type="match status" value="1"/>
</dbReference>
<dbReference type="InterPro" id="IPR033121">
    <property type="entry name" value="PEPTIDASE_A1"/>
</dbReference>
<dbReference type="Gene3D" id="2.40.70.10">
    <property type="entry name" value="Acid Proteases"/>
    <property type="match status" value="2"/>
</dbReference>
<dbReference type="Proteomes" id="UP000008370">
    <property type="component" value="Unassembled WGS sequence"/>
</dbReference>
<dbReference type="RefSeq" id="XP_007401348.1">
    <property type="nucleotide sequence ID" value="XM_007401286.1"/>
</dbReference>
<reference evidence="9 10" key="1">
    <citation type="journal article" date="2012" name="BMC Genomics">
        <title>Comparative genomics of the white-rot fungi, Phanerochaete carnosa and P. chrysosporium, to elucidate the genetic basis of the distinct wood types they colonize.</title>
        <authorList>
            <person name="Suzuki H."/>
            <person name="MacDonald J."/>
            <person name="Syed K."/>
            <person name="Salamov A."/>
            <person name="Hori C."/>
            <person name="Aerts A."/>
            <person name="Henrissat B."/>
            <person name="Wiebenga A."/>
            <person name="vanKuyk P.A."/>
            <person name="Barry K."/>
            <person name="Lindquist E."/>
            <person name="LaButti K."/>
            <person name="Lapidus A."/>
            <person name="Lucas S."/>
            <person name="Coutinho P."/>
            <person name="Gong Y."/>
            <person name="Samejima M."/>
            <person name="Mahadevan R."/>
            <person name="Abou-Zaid M."/>
            <person name="de Vries R.P."/>
            <person name="Igarashi K."/>
            <person name="Yadav J.S."/>
            <person name="Grigoriev I.V."/>
            <person name="Master E.R."/>
        </authorList>
    </citation>
    <scope>NUCLEOTIDE SEQUENCE [LARGE SCALE GENOMIC DNA]</scope>
    <source>
        <strain evidence="9 10">HHB-10118-sp</strain>
    </source>
</reference>
<evidence type="ECO:0000256" key="7">
    <source>
        <dbReference type="SAM" id="SignalP"/>
    </source>
</evidence>
<comment type="similarity">
    <text evidence="1">Belongs to the peptidase A1 family.</text>
</comment>
<dbReference type="HOGENOM" id="CLU_013253_1_4_1"/>
<protein>
    <recommendedName>
        <fullName evidence="8">Peptidase A1 domain-containing protein</fullName>
    </recommendedName>
</protein>
<evidence type="ECO:0000313" key="10">
    <source>
        <dbReference type="Proteomes" id="UP000008370"/>
    </source>
</evidence>
<dbReference type="AlphaFoldDB" id="K5VG30"/>
<evidence type="ECO:0000313" key="9">
    <source>
        <dbReference type="EMBL" id="EKM50158.1"/>
    </source>
</evidence>
<organism evidence="9 10">
    <name type="scientific">Phanerochaete carnosa (strain HHB-10118-sp)</name>
    <name type="common">White-rot fungus</name>
    <name type="synonym">Peniophora carnosa</name>
    <dbReference type="NCBI Taxonomy" id="650164"/>
    <lineage>
        <taxon>Eukaryota</taxon>
        <taxon>Fungi</taxon>
        <taxon>Dikarya</taxon>
        <taxon>Basidiomycota</taxon>
        <taxon>Agaricomycotina</taxon>
        <taxon>Agaricomycetes</taxon>
        <taxon>Polyporales</taxon>
        <taxon>Phanerochaetaceae</taxon>
        <taxon>Phanerochaete</taxon>
    </lineage>
</organism>
<keyword evidence="2" id="KW-0645">Protease</keyword>